<reference evidence="2" key="1">
    <citation type="submission" date="2023-03" db="UniProtKB">
        <authorList>
            <consortium name="EnsemblPlants"/>
        </authorList>
    </citation>
    <scope>IDENTIFICATION</scope>
</reference>
<sequence>MGTPNPSRKRQEIPSIPDAISDPLGMVRNISNESPMASRIVKTIYDVMHGASGIDI</sequence>
<protein>
    <submittedName>
        <fullName evidence="2">Uncharacterized protein</fullName>
    </submittedName>
</protein>
<evidence type="ECO:0000256" key="1">
    <source>
        <dbReference type="SAM" id="MobiDB-lite"/>
    </source>
</evidence>
<name>A0A9I9CU47_CUCME</name>
<proteinExistence type="predicted"/>
<organism evidence="2">
    <name type="scientific">Cucumis melo</name>
    <name type="common">Muskmelon</name>
    <dbReference type="NCBI Taxonomy" id="3656"/>
    <lineage>
        <taxon>Eukaryota</taxon>
        <taxon>Viridiplantae</taxon>
        <taxon>Streptophyta</taxon>
        <taxon>Embryophyta</taxon>
        <taxon>Tracheophyta</taxon>
        <taxon>Spermatophyta</taxon>
        <taxon>Magnoliopsida</taxon>
        <taxon>eudicotyledons</taxon>
        <taxon>Gunneridae</taxon>
        <taxon>Pentapetalae</taxon>
        <taxon>rosids</taxon>
        <taxon>fabids</taxon>
        <taxon>Cucurbitales</taxon>
        <taxon>Cucurbitaceae</taxon>
        <taxon>Benincaseae</taxon>
        <taxon>Cucumis</taxon>
    </lineage>
</organism>
<dbReference type="EnsemblPlants" id="MELO3C008305.2.1">
    <property type="protein sequence ID" value="MELO3C008305.2.1"/>
    <property type="gene ID" value="MELO3C008305.2"/>
</dbReference>
<dbReference type="AlphaFoldDB" id="A0A9I9CU47"/>
<evidence type="ECO:0000313" key="2">
    <source>
        <dbReference type="EnsemblPlants" id="MELO3C008305.2.1"/>
    </source>
</evidence>
<dbReference type="Gramene" id="MELO3C008305.2.1">
    <property type="protein sequence ID" value="MELO3C008305.2.1"/>
    <property type="gene ID" value="MELO3C008305.2"/>
</dbReference>
<accession>A0A9I9CU47</accession>
<feature type="region of interest" description="Disordered" evidence="1">
    <location>
        <begin position="1"/>
        <end position="20"/>
    </location>
</feature>